<name>A0AAD9JLM4_9ANNE</name>
<gene>
    <name evidence="1" type="ORF">LSH36_253g04094</name>
</gene>
<organism evidence="1 2">
    <name type="scientific">Paralvinella palmiformis</name>
    <dbReference type="NCBI Taxonomy" id="53620"/>
    <lineage>
        <taxon>Eukaryota</taxon>
        <taxon>Metazoa</taxon>
        <taxon>Spiralia</taxon>
        <taxon>Lophotrochozoa</taxon>
        <taxon>Annelida</taxon>
        <taxon>Polychaeta</taxon>
        <taxon>Sedentaria</taxon>
        <taxon>Canalipalpata</taxon>
        <taxon>Terebellida</taxon>
        <taxon>Terebelliformia</taxon>
        <taxon>Alvinellidae</taxon>
        <taxon>Paralvinella</taxon>
    </lineage>
</organism>
<proteinExistence type="predicted"/>
<dbReference type="AlphaFoldDB" id="A0AAD9JLM4"/>
<evidence type="ECO:0000313" key="1">
    <source>
        <dbReference type="EMBL" id="KAK2154952.1"/>
    </source>
</evidence>
<sequence>IQLLVWCKDVQGYLPNEITVTPTTNSLNVTWTTMENYTICIGEKTVNCNNSRASSYCVATDLKAGAAYLIKVLQDSDNTSYEETRYTSKSFSLSLSLSMEGC</sequence>
<comment type="caution">
    <text evidence="1">The sequence shown here is derived from an EMBL/GenBank/DDBJ whole genome shotgun (WGS) entry which is preliminary data.</text>
</comment>
<dbReference type="Proteomes" id="UP001208570">
    <property type="component" value="Unassembled WGS sequence"/>
</dbReference>
<reference evidence="1" key="1">
    <citation type="journal article" date="2023" name="Mol. Biol. Evol.">
        <title>Third-Generation Sequencing Reveals the Adaptive Role of the Epigenome in Three Deep-Sea Polychaetes.</title>
        <authorList>
            <person name="Perez M."/>
            <person name="Aroh O."/>
            <person name="Sun Y."/>
            <person name="Lan Y."/>
            <person name="Juniper S.K."/>
            <person name="Young C.R."/>
            <person name="Angers B."/>
            <person name="Qian P.Y."/>
        </authorList>
    </citation>
    <scope>NUCLEOTIDE SEQUENCE</scope>
    <source>
        <strain evidence="1">P08H-3</strain>
    </source>
</reference>
<keyword evidence="2" id="KW-1185">Reference proteome</keyword>
<protein>
    <submittedName>
        <fullName evidence="1">Uncharacterized protein</fullName>
    </submittedName>
</protein>
<feature type="non-terminal residue" evidence="1">
    <location>
        <position position="1"/>
    </location>
</feature>
<accession>A0AAD9JLM4</accession>
<evidence type="ECO:0000313" key="2">
    <source>
        <dbReference type="Proteomes" id="UP001208570"/>
    </source>
</evidence>
<dbReference type="EMBL" id="JAODUP010000253">
    <property type="protein sequence ID" value="KAK2154952.1"/>
    <property type="molecule type" value="Genomic_DNA"/>
</dbReference>